<dbReference type="Pfam" id="PF00076">
    <property type="entry name" value="RRM_1"/>
    <property type="match status" value="2"/>
</dbReference>
<dbReference type="GO" id="GO:0003723">
    <property type="term" value="F:RNA binding"/>
    <property type="evidence" value="ECO:0007669"/>
    <property type="project" value="UniProtKB-UniRule"/>
</dbReference>
<evidence type="ECO:0000313" key="6">
    <source>
        <dbReference type="EMBL" id="KAJ1732405.1"/>
    </source>
</evidence>
<dbReference type="PANTHER" id="PTHR24012">
    <property type="entry name" value="RNA BINDING PROTEIN"/>
    <property type="match status" value="1"/>
</dbReference>
<feature type="domain" description="RRM" evidence="5">
    <location>
        <begin position="133"/>
        <end position="215"/>
    </location>
</feature>
<dbReference type="InterPro" id="IPR000504">
    <property type="entry name" value="RRM_dom"/>
</dbReference>
<dbReference type="InterPro" id="IPR035979">
    <property type="entry name" value="RBD_domain_sf"/>
</dbReference>
<dbReference type="EMBL" id="JANBOI010000228">
    <property type="protein sequence ID" value="KAJ1732405.1"/>
    <property type="molecule type" value="Genomic_DNA"/>
</dbReference>
<dbReference type="Gene3D" id="3.30.70.330">
    <property type="match status" value="2"/>
</dbReference>
<feature type="region of interest" description="Disordered" evidence="4">
    <location>
        <begin position="424"/>
        <end position="467"/>
    </location>
</feature>
<dbReference type="SMART" id="SM00360">
    <property type="entry name" value="RRM"/>
    <property type="match status" value="2"/>
</dbReference>
<evidence type="ECO:0000259" key="5">
    <source>
        <dbReference type="PROSITE" id="PS50102"/>
    </source>
</evidence>
<gene>
    <name evidence="6" type="ORF">LPJ61_002060</name>
</gene>
<organism evidence="6 7">
    <name type="scientific">Coemansia biformis</name>
    <dbReference type="NCBI Taxonomy" id="1286918"/>
    <lineage>
        <taxon>Eukaryota</taxon>
        <taxon>Fungi</taxon>
        <taxon>Fungi incertae sedis</taxon>
        <taxon>Zoopagomycota</taxon>
        <taxon>Kickxellomycotina</taxon>
        <taxon>Kickxellomycetes</taxon>
        <taxon>Kickxellales</taxon>
        <taxon>Kickxellaceae</taxon>
        <taxon>Coemansia</taxon>
    </lineage>
</organism>
<evidence type="ECO:0000256" key="4">
    <source>
        <dbReference type="SAM" id="MobiDB-lite"/>
    </source>
</evidence>
<dbReference type="OrthoDB" id="271725at2759"/>
<proteinExistence type="predicted"/>
<keyword evidence="7" id="KW-1185">Reference proteome</keyword>
<accession>A0A9W8CWR8</accession>
<feature type="compositionally biased region" description="Low complexity" evidence="4">
    <location>
        <begin position="424"/>
        <end position="437"/>
    </location>
</feature>
<feature type="non-terminal residue" evidence="6">
    <location>
        <position position="467"/>
    </location>
</feature>
<keyword evidence="1" id="KW-0677">Repeat</keyword>
<evidence type="ECO:0000256" key="2">
    <source>
        <dbReference type="ARBA" id="ARBA00022884"/>
    </source>
</evidence>
<reference evidence="6" key="1">
    <citation type="submission" date="2022-07" db="EMBL/GenBank/DDBJ databases">
        <title>Phylogenomic reconstructions and comparative analyses of Kickxellomycotina fungi.</title>
        <authorList>
            <person name="Reynolds N.K."/>
            <person name="Stajich J.E."/>
            <person name="Barry K."/>
            <person name="Grigoriev I.V."/>
            <person name="Crous P."/>
            <person name="Smith M.E."/>
        </authorList>
    </citation>
    <scope>NUCLEOTIDE SEQUENCE</scope>
    <source>
        <strain evidence="6">BCRC 34381</strain>
    </source>
</reference>
<comment type="caution">
    <text evidence="6">The sequence shown here is derived from an EMBL/GenBank/DDBJ whole genome shotgun (WGS) entry which is preliminary data.</text>
</comment>
<dbReference type="SUPFAM" id="SSF54928">
    <property type="entry name" value="RNA-binding domain, RBD"/>
    <property type="match status" value="2"/>
</dbReference>
<feature type="domain" description="RRM" evidence="5">
    <location>
        <begin position="221"/>
        <end position="300"/>
    </location>
</feature>
<evidence type="ECO:0000256" key="3">
    <source>
        <dbReference type="PROSITE-ProRule" id="PRU00176"/>
    </source>
</evidence>
<dbReference type="AlphaFoldDB" id="A0A9W8CWR8"/>
<dbReference type="PROSITE" id="PS50102">
    <property type="entry name" value="RRM"/>
    <property type="match status" value="2"/>
</dbReference>
<keyword evidence="2 3" id="KW-0694">RNA-binding</keyword>
<evidence type="ECO:0000313" key="7">
    <source>
        <dbReference type="Proteomes" id="UP001143981"/>
    </source>
</evidence>
<protein>
    <recommendedName>
        <fullName evidence="5">RRM domain-containing protein</fullName>
    </recommendedName>
</protein>
<evidence type="ECO:0000256" key="1">
    <source>
        <dbReference type="ARBA" id="ARBA00022737"/>
    </source>
</evidence>
<dbReference type="Proteomes" id="UP001143981">
    <property type="component" value="Unassembled WGS sequence"/>
</dbReference>
<sequence length="467" mass="49255">MALSSPPPPPLGFAAGAQLSPPRGFALVDGPVMANGSPAAAAYAYYATGAVPLAGGSPPGSPQMASLVVGGGSPAASPLSAYFVPAEIPVALGAHSHEAHRRATMVHYPQLVHSPPAPPMLMVATGPEELDSRNVYIRNLPESCTDDMLARMAQPYGEIVSSKSIIYEPTGKCKGYGFVMYRTEAQAAAAIEAFNAMGLYSTLARDSIKAKLKRMQDRSSTNVYVSNLPPDVDEERLVELLKPYPVVSAKILRDSLTGEHKSVGFARMADRETAMIVIEKLRGMVLPNAPAPLSPRIADSADQKRLKRLVTGVLGASGAGPMPDDCSPPPMLRSGATSPVMWSPVLVYTPAGSPPALLPLPASVHGMDYMHAALDAAHAQRIPSPQLPDHHYQGYHVPPQAAYCTASGYVSPAGYAPLPLPLAHASPQSQMQPQSMPGSLRPPQMQLPEQPRIPQGSSQLCSIPQEP</sequence>
<name>A0A9W8CWR8_9FUNG</name>
<feature type="compositionally biased region" description="Polar residues" evidence="4">
    <location>
        <begin position="455"/>
        <end position="467"/>
    </location>
</feature>
<dbReference type="InterPro" id="IPR012677">
    <property type="entry name" value="Nucleotide-bd_a/b_plait_sf"/>
</dbReference>